<evidence type="ECO:0000256" key="5">
    <source>
        <dbReference type="ARBA" id="ARBA00022475"/>
    </source>
</evidence>
<comment type="function">
    <text evidence="11">Flagellar protein that affects chemotactic events.</text>
</comment>
<comment type="similarity">
    <text evidence="2 11">Belongs to the FliJ family.</text>
</comment>
<evidence type="ECO:0000256" key="11">
    <source>
        <dbReference type="PIRNR" id="PIRNR019404"/>
    </source>
</evidence>
<proteinExistence type="inferred from homology"/>
<evidence type="ECO:0000256" key="4">
    <source>
        <dbReference type="ARBA" id="ARBA00022448"/>
    </source>
</evidence>
<name>A0A1V9DNH4_9GAMM</name>
<gene>
    <name evidence="14" type="ORF">B2J69_05225</name>
</gene>
<evidence type="ECO:0000256" key="1">
    <source>
        <dbReference type="ARBA" id="ARBA00004413"/>
    </source>
</evidence>
<evidence type="ECO:0000256" key="2">
    <source>
        <dbReference type="ARBA" id="ARBA00010004"/>
    </source>
</evidence>
<dbReference type="PANTHER" id="PTHR38786">
    <property type="entry name" value="FLAGELLAR FLIJ PROTEIN"/>
    <property type="match status" value="1"/>
</dbReference>
<keyword evidence="7 11" id="KW-1005">Bacterial flagellum biogenesis</keyword>
<dbReference type="AlphaFoldDB" id="A0A1V9DNH4"/>
<dbReference type="GO" id="GO:0009288">
    <property type="term" value="C:bacterial-type flagellum"/>
    <property type="evidence" value="ECO:0007669"/>
    <property type="project" value="UniProtKB-UniRule"/>
</dbReference>
<evidence type="ECO:0000256" key="6">
    <source>
        <dbReference type="ARBA" id="ARBA00022500"/>
    </source>
</evidence>
<keyword evidence="10 11" id="KW-1006">Bacterial flagellum protein export</keyword>
<dbReference type="Proteomes" id="UP000192769">
    <property type="component" value="Unassembled WGS sequence"/>
</dbReference>
<dbReference type="PRINTS" id="PR01004">
    <property type="entry name" value="FLGFLIJ"/>
</dbReference>
<dbReference type="GO" id="GO:0071973">
    <property type="term" value="P:bacterial-type flagellum-dependent cell motility"/>
    <property type="evidence" value="ECO:0007669"/>
    <property type="project" value="InterPro"/>
</dbReference>
<dbReference type="RefSeq" id="WP_081137043.1">
    <property type="nucleotide sequence ID" value="NZ_MWUE01000007.1"/>
</dbReference>
<dbReference type="Gene3D" id="1.10.287.1700">
    <property type="match status" value="1"/>
</dbReference>
<keyword evidence="9 11" id="KW-0472">Membrane</keyword>
<evidence type="ECO:0000313" key="15">
    <source>
        <dbReference type="Proteomes" id="UP000192769"/>
    </source>
</evidence>
<keyword evidence="4 11" id="KW-0813">Transport</keyword>
<feature type="compositionally biased region" description="Basic and acidic residues" evidence="13">
    <location>
        <begin position="118"/>
        <end position="136"/>
    </location>
</feature>
<sequence>MSAVSPMTRLCEQAEEKLNQTTRQLGRLRQRCQQAQAQLSQLRQYQQEYQQQLVSRAAGAGIPVAQLVNYQGFIQSLTGVAQRYGDHVAACEQAVEQALGDWRDDRRRLNALTTLSSRAEEAAREKERRQQQKLMDEFASQRFARKRT</sequence>
<evidence type="ECO:0000256" key="7">
    <source>
        <dbReference type="ARBA" id="ARBA00022795"/>
    </source>
</evidence>
<evidence type="ECO:0000256" key="10">
    <source>
        <dbReference type="ARBA" id="ARBA00023225"/>
    </source>
</evidence>
<dbReference type="OrthoDB" id="6542900at2"/>
<dbReference type="GO" id="GO:0006935">
    <property type="term" value="P:chemotaxis"/>
    <property type="evidence" value="ECO:0007669"/>
    <property type="project" value="UniProtKB-UniRule"/>
</dbReference>
<keyword evidence="6 11" id="KW-0145">Chemotaxis</keyword>
<evidence type="ECO:0000256" key="9">
    <source>
        <dbReference type="ARBA" id="ARBA00023136"/>
    </source>
</evidence>
<dbReference type="InterPro" id="IPR018006">
    <property type="entry name" value="Flag_FliJ_proteobac"/>
</dbReference>
<protein>
    <recommendedName>
        <fullName evidence="3 11">Flagellar FliJ protein</fullName>
    </recommendedName>
</protein>
<dbReference type="InterPro" id="IPR052570">
    <property type="entry name" value="FliJ"/>
</dbReference>
<dbReference type="GO" id="GO:0015031">
    <property type="term" value="P:protein transport"/>
    <property type="evidence" value="ECO:0007669"/>
    <property type="project" value="UniProtKB-UniRule"/>
</dbReference>
<keyword evidence="15" id="KW-1185">Reference proteome</keyword>
<evidence type="ECO:0000256" key="13">
    <source>
        <dbReference type="SAM" id="MobiDB-lite"/>
    </source>
</evidence>
<keyword evidence="12" id="KW-0175">Coiled coil</keyword>
<dbReference type="PIRSF" id="PIRSF019404">
    <property type="entry name" value="FliJ"/>
    <property type="match status" value="1"/>
</dbReference>
<feature type="region of interest" description="Disordered" evidence="13">
    <location>
        <begin position="118"/>
        <end position="148"/>
    </location>
</feature>
<dbReference type="GO" id="GO:0044781">
    <property type="term" value="P:bacterial-type flagellum organization"/>
    <property type="evidence" value="ECO:0007669"/>
    <property type="project" value="UniProtKB-KW"/>
</dbReference>
<dbReference type="NCBIfam" id="TIGR02473">
    <property type="entry name" value="flagell_FliJ"/>
    <property type="match status" value="1"/>
</dbReference>
<dbReference type="EMBL" id="MWUE01000007">
    <property type="protein sequence ID" value="OQP35396.1"/>
    <property type="molecule type" value="Genomic_DNA"/>
</dbReference>
<dbReference type="GO" id="GO:0003774">
    <property type="term" value="F:cytoskeletal motor activity"/>
    <property type="evidence" value="ECO:0007669"/>
    <property type="project" value="UniProtKB-UniRule"/>
</dbReference>
<keyword evidence="14" id="KW-0969">Cilium</keyword>
<reference evidence="14 15" key="1">
    <citation type="submission" date="2017-02" db="EMBL/GenBank/DDBJ databases">
        <title>Whole genome shotgun sequence of Pantoea agglomerans strain AS1 isolated from a cycad, Zamia floridana in Central Florida, USA.</title>
        <authorList>
            <person name="Lata P."/>
            <person name="Govindarajan S."/>
            <person name="Qi F."/>
            <person name="Li J.-L."/>
            <person name="Maurya S.K."/>
            <person name="Sahoo M.K."/>
        </authorList>
    </citation>
    <scope>NUCLEOTIDE SEQUENCE [LARGE SCALE GENOMIC DNA]</scope>
    <source>
        <strain evidence="14 15">AS1</strain>
    </source>
</reference>
<keyword evidence="5 11" id="KW-1003">Cell membrane</keyword>
<comment type="caution">
    <text evidence="14">The sequence shown here is derived from an EMBL/GenBank/DDBJ whole genome shotgun (WGS) entry which is preliminary data.</text>
</comment>
<feature type="coiled-coil region" evidence="12">
    <location>
        <begin position="11"/>
        <end position="52"/>
    </location>
</feature>
<evidence type="ECO:0000313" key="14">
    <source>
        <dbReference type="EMBL" id="OQP35396.1"/>
    </source>
</evidence>
<dbReference type="PANTHER" id="PTHR38786:SF1">
    <property type="entry name" value="FLAGELLAR FLIJ PROTEIN"/>
    <property type="match status" value="1"/>
</dbReference>
<dbReference type="InterPro" id="IPR012823">
    <property type="entry name" value="Flagell_FliJ"/>
</dbReference>
<keyword evidence="14" id="KW-0966">Cell projection</keyword>
<dbReference type="GO" id="GO:0005886">
    <property type="term" value="C:plasma membrane"/>
    <property type="evidence" value="ECO:0007669"/>
    <property type="project" value="UniProtKB-SubCell"/>
</dbReference>
<organism evidence="14 15">
    <name type="scientific">Pantoea latae</name>
    <dbReference type="NCBI Taxonomy" id="1964541"/>
    <lineage>
        <taxon>Bacteria</taxon>
        <taxon>Pseudomonadati</taxon>
        <taxon>Pseudomonadota</taxon>
        <taxon>Gammaproteobacteria</taxon>
        <taxon>Enterobacterales</taxon>
        <taxon>Erwiniaceae</taxon>
        <taxon>Pantoea</taxon>
    </lineage>
</organism>
<accession>A0A1V9DNH4</accession>
<evidence type="ECO:0000256" key="3">
    <source>
        <dbReference type="ARBA" id="ARBA00020392"/>
    </source>
</evidence>
<keyword evidence="8 11" id="KW-0653">Protein transport</keyword>
<evidence type="ECO:0000256" key="12">
    <source>
        <dbReference type="SAM" id="Coils"/>
    </source>
</evidence>
<evidence type="ECO:0000256" key="8">
    <source>
        <dbReference type="ARBA" id="ARBA00022927"/>
    </source>
</evidence>
<comment type="subcellular location">
    <subcellularLocation>
        <location evidence="1">Cell membrane</location>
        <topology evidence="1">Peripheral membrane protein</topology>
        <orientation evidence="1">Cytoplasmic side</orientation>
    </subcellularLocation>
</comment>
<dbReference type="Pfam" id="PF02050">
    <property type="entry name" value="FliJ"/>
    <property type="match status" value="1"/>
</dbReference>
<dbReference type="InterPro" id="IPR053716">
    <property type="entry name" value="Flag_assembly_chemotaxis_eff"/>
</dbReference>
<keyword evidence="14" id="KW-0282">Flagellum</keyword>